<dbReference type="InterPro" id="IPR000537">
    <property type="entry name" value="UbiA_prenyltransferase"/>
</dbReference>
<evidence type="ECO:0000256" key="6">
    <source>
        <dbReference type="ARBA" id="ARBA00030253"/>
    </source>
</evidence>
<evidence type="ECO:0000256" key="7">
    <source>
        <dbReference type="SAM" id="Phobius"/>
    </source>
</evidence>
<keyword evidence="3 7" id="KW-0812">Transmembrane</keyword>
<organism evidence="8 9">
    <name type="scientific">Paramecium primaurelia</name>
    <dbReference type="NCBI Taxonomy" id="5886"/>
    <lineage>
        <taxon>Eukaryota</taxon>
        <taxon>Sar</taxon>
        <taxon>Alveolata</taxon>
        <taxon>Ciliophora</taxon>
        <taxon>Intramacronucleata</taxon>
        <taxon>Oligohymenophorea</taxon>
        <taxon>Peniculida</taxon>
        <taxon>Parameciidae</taxon>
        <taxon>Paramecium</taxon>
    </lineage>
</organism>
<evidence type="ECO:0000313" key="8">
    <source>
        <dbReference type="EMBL" id="CAD8079545.1"/>
    </source>
</evidence>
<keyword evidence="2" id="KW-0808">Transferase</keyword>
<comment type="subcellular location">
    <subcellularLocation>
        <location evidence="1">Membrane</location>
        <topology evidence="1">Multi-pass membrane protein</topology>
    </subcellularLocation>
</comment>
<accession>A0A8S1MS12</accession>
<proteinExistence type="predicted"/>
<feature type="transmembrane region" description="Helical" evidence="7">
    <location>
        <begin position="110"/>
        <end position="128"/>
    </location>
</feature>
<dbReference type="AlphaFoldDB" id="A0A8S1MS12"/>
<evidence type="ECO:0000256" key="5">
    <source>
        <dbReference type="ARBA" id="ARBA00023136"/>
    </source>
</evidence>
<dbReference type="GO" id="GO:0005739">
    <property type="term" value="C:mitochondrion"/>
    <property type="evidence" value="ECO:0007669"/>
    <property type="project" value="TreeGrafter"/>
</dbReference>
<evidence type="ECO:0000256" key="1">
    <source>
        <dbReference type="ARBA" id="ARBA00004141"/>
    </source>
</evidence>
<evidence type="ECO:0000313" key="9">
    <source>
        <dbReference type="Proteomes" id="UP000688137"/>
    </source>
</evidence>
<protein>
    <recommendedName>
        <fullName evidence="6">Heme O synthase</fullName>
    </recommendedName>
</protein>
<dbReference type="Proteomes" id="UP000688137">
    <property type="component" value="Unassembled WGS sequence"/>
</dbReference>
<evidence type="ECO:0000256" key="3">
    <source>
        <dbReference type="ARBA" id="ARBA00022692"/>
    </source>
</evidence>
<gene>
    <name evidence="8" type="ORF">PPRIM_AZ9-3.1.T0620079</name>
</gene>
<dbReference type="GO" id="GO:0016020">
    <property type="term" value="C:membrane"/>
    <property type="evidence" value="ECO:0007669"/>
    <property type="project" value="UniProtKB-SubCell"/>
</dbReference>
<evidence type="ECO:0000256" key="2">
    <source>
        <dbReference type="ARBA" id="ARBA00022679"/>
    </source>
</evidence>
<feature type="transmembrane region" description="Helical" evidence="7">
    <location>
        <begin position="135"/>
        <end position="153"/>
    </location>
</feature>
<feature type="transmembrane region" description="Helical" evidence="7">
    <location>
        <begin position="165"/>
        <end position="184"/>
    </location>
</feature>
<keyword evidence="5 7" id="KW-0472">Membrane</keyword>
<reference evidence="8" key="1">
    <citation type="submission" date="2021-01" db="EMBL/GenBank/DDBJ databases">
        <authorList>
            <consortium name="Genoscope - CEA"/>
            <person name="William W."/>
        </authorList>
    </citation>
    <scope>NUCLEOTIDE SEQUENCE</scope>
</reference>
<dbReference type="EMBL" id="CAJJDM010000063">
    <property type="protein sequence ID" value="CAD8079545.1"/>
    <property type="molecule type" value="Genomic_DNA"/>
</dbReference>
<dbReference type="GO" id="GO:0006784">
    <property type="term" value="P:heme A biosynthetic process"/>
    <property type="evidence" value="ECO:0007669"/>
    <property type="project" value="TreeGrafter"/>
</dbReference>
<name>A0A8S1MS12_PARPR</name>
<dbReference type="GO" id="GO:0008495">
    <property type="term" value="F:protoheme IX farnesyltransferase activity"/>
    <property type="evidence" value="ECO:0007669"/>
    <property type="project" value="InterPro"/>
</dbReference>
<dbReference type="OMA" id="MVWDRDI"/>
<keyword evidence="9" id="KW-1185">Reference proteome</keyword>
<comment type="caution">
    <text evidence="8">The sequence shown here is derived from an EMBL/GenBank/DDBJ whole genome shotgun (WGS) entry which is preliminary data.</text>
</comment>
<feature type="transmembrane region" description="Helical" evidence="7">
    <location>
        <begin position="12"/>
        <end position="30"/>
    </location>
</feature>
<dbReference type="Pfam" id="PF01040">
    <property type="entry name" value="UbiA"/>
    <property type="match status" value="1"/>
</dbReference>
<sequence length="296" mass="33772">MKITITDLKNLCKFSLASGNAVIPFISYMYLGDDNLVSLKSFSVFSGSLFMAMASQAFNQVIEWKQDKVMTRTCNRPIPIQRLTRFQGGLIGFAFYAASNILMYNCLPTNALLINNFIFFSYLGIYTTLKTRSPINTLIGAVIGALPVLLGAACVNNDSLYNLGMWGNFGFMFSWQINHFYGIYWKYQKDYLRAGFKMVNDSAVASRHMKICLAINGLSWFGTASQHSQPELKFISCISGLLSLYFWNYRAIKLFEVDPSKNANYLKKASYNFFLVYYTLLLIDIGIKRYQQQQKH</sequence>
<evidence type="ECO:0000256" key="4">
    <source>
        <dbReference type="ARBA" id="ARBA00022989"/>
    </source>
</evidence>
<feature type="transmembrane region" description="Helical" evidence="7">
    <location>
        <begin position="269"/>
        <end position="287"/>
    </location>
</feature>
<dbReference type="CDD" id="cd13957">
    <property type="entry name" value="PT_UbiA_Cox10"/>
    <property type="match status" value="1"/>
</dbReference>
<dbReference type="InterPro" id="IPR006369">
    <property type="entry name" value="Protohaem_IX_farnesylTrfase"/>
</dbReference>
<dbReference type="PANTHER" id="PTHR43448:SF2">
    <property type="entry name" value="PROTOHEME IX FARNESYLTRANSFERASE, MITOCHONDRIAL"/>
    <property type="match status" value="1"/>
</dbReference>
<keyword evidence="4 7" id="KW-1133">Transmembrane helix</keyword>
<dbReference type="PANTHER" id="PTHR43448">
    <property type="entry name" value="PROTOHEME IX FARNESYLTRANSFERASE, MITOCHONDRIAL"/>
    <property type="match status" value="1"/>
</dbReference>